<accession>A0AAX4PFH9</accession>
<keyword evidence="2" id="KW-0732">Signal</keyword>
<sequence>MAAAGAGGINRALALVVALLVGIASYGTCLEHSAIGHVRLQDSRRVCVHGDEPVLRVTPRRALYGTCVPEGGGRSRWVKIVLESLEPGHHYSVRFSYVARGERVIEMMLETLLSNGTSIYATDEDIDVKVILNQSRRGLVDAGGVWNRHIRNSQALVPPPLDPQEAPDDKRELLDTRFKFLNPVDDLKHLRVEAVYLHIRLGLQHYVPEAFGTQPMAPARKGEGEEPDHDAAHPHFFEFDVLLADRAVAKISVSLLPIVMVTVTFFMIANLYVVSRWRRFVRRTADPVNPHYPYV</sequence>
<evidence type="ECO:0000256" key="1">
    <source>
        <dbReference type="SAM" id="Phobius"/>
    </source>
</evidence>
<organism evidence="3 4">
    <name type="scientific">Chloropicon roscoffensis</name>
    <dbReference type="NCBI Taxonomy" id="1461544"/>
    <lineage>
        <taxon>Eukaryota</taxon>
        <taxon>Viridiplantae</taxon>
        <taxon>Chlorophyta</taxon>
        <taxon>Chloropicophyceae</taxon>
        <taxon>Chloropicales</taxon>
        <taxon>Chloropicaceae</taxon>
        <taxon>Chloropicon</taxon>
    </lineage>
</organism>
<gene>
    <name evidence="3" type="ORF">HKI87_11g67240</name>
</gene>
<keyword evidence="1" id="KW-0472">Membrane</keyword>
<name>A0AAX4PFH9_9CHLO</name>
<evidence type="ECO:0000256" key="2">
    <source>
        <dbReference type="SAM" id="SignalP"/>
    </source>
</evidence>
<keyword evidence="1" id="KW-1133">Transmembrane helix</keyword>
<dbReference type="Proteomes" id="UP001472866">
    <property type="component" value="Chromosome 11"/>
</dbReference>
<dbReference type="EMBL" id="CP151511">
    <property type="protein sequence ID" value="WZN65167.1"/>
    <property type="molecule type" value="Genomic_DNA"/>
</dbReference>
<evidence type="ECO:0000313" key="4">
    <source>
        <dbReference type="Proteomes" id="UP001472866"/>
    </source>
</evidence>
<proteinExistence type="predicted"/>
<evidence type="ECO:0000313" key="3">
    <source>
        <dbReference type="EMBL" id="WZN65167.1"/>
    </source>
</evidence>
<keyword evidence="1" id="KW-0812">Transmembrane</keyword>
<feature type="transmembrane region" description="Helical" evidence="1">
    <location>
        <begin position="255"/>
        <end position="274"/>
    </location>
</feature>
<feature type="signal peptide" evidence="2">
    <location>
        <begin position="1"/>
        <end position="29"/>
    </location>
</feature>
<keyword evidence="4" id="KW-1185">Reference proteome</keyword>
<feature type="chain" id="PRO_5043668534" evidence="2">
    <location>
        <begin position="30"/>
        <end position="295"/>
    </location>
</feature>
<protein>
    <submittedName>
        <fullName evidence="3">Uncharacterized protein</fullName>
    </submittedName>
</protein>
<dbReference type="AlphaFoldDB" id="A0AAX4PFH9"/>
<reference evidence="3 4" key="1">
    <citation type="submission" date="2024-03" db="EMBL/GenBank/DDBJ databases">
        <title>Complete genome sequence of the green alga Chloropicon roscoffensis RCC1871.</title>
        <authorList>
            <person name="Lemieux C."/>
            <person name="Pombert J.-F."/>
            <person name="Otis C."/>
            <person name="Turmel M."/>
        </authorList>
    </citation>
    <scope>NUCLEOTIDE SEQUENCE [LARGE SCALE GENOMIC DNA]</scope>
    <source>
        <strain evidence="3 4">RCC1871</strain>
    </source>
</reference>